<evidence type="ECO:0000313" key="2">
    <source>
        <dbReference type="Proteomes" id="UP000823990"/>
    </source>
</evidence>
<dbReference type="Proteomes" id="UP000823990">
    <property type="component" value="Unassembled WGS sequence"/>
</dbReference>
<name>A0A9D1Q1J8_9FIRM</name>
<sequence length="315" mass="33144">MNGEKYQRIAERTAVGKALVRTFAAGEGGQSYLLASSDTLLCERLAFAAAIAENGGDEKLRRRITEGMCGDVRVLGADGFRTEDADEVVSLCRLAPGELKRRVFVLHLALSSDAAQNKLLKTLEDTTASAVFFVLAPSEKAVLPTVASRLETLAPDVPDIAAEFGGGSGENLPYALYGGSGSLTEFDGLLSGRTTDSLVRAIELANILGPSARMLEAAGLLGSTRDGMAGVLLRFEKIMGDVIRFHGGVTPDTYGLFNIRALAEKFPLAAMPGVLKATHEAVARTAGGNLAAVADMFAITVSEVMYNAKSSGRKV</sequence>
<dbReference type="AlphaFoldDB" id="A0A9D1Q1J8"/>
<protein>
    <recommendedName>
        <fullName evidence="3">DNA polymerase III subunit delta</fullName>
    </recommendedName>
</protein>
<dbReference type="InterPro" id="IPR027417">
    <property type="entry name" value="P-loop_NTPase"/>
</dbReference>
<gene>
    <name evidence="1" type="ORF">H9892_04650</name>
</gene>
<evidence type="ECO:0000313" key="1">
    <source>
        <dbReference type="EMBL" id="HIW02609.1"/>
    </source>
</evidence>
<dbReference type="Pfam" id="PF13177">
    <property type="entry name" value="DNA_pol3_delta2"/>
    <property type="match status" value="1"/>
</dbReference>
<dbReference type="EMBL" id="DXHS01000073">
    <property type="protein sequence ID" value="HIW02609.1"/>
    <property type="molecule type" value="Genomic_DNA"/>
</dbReference>
<evidence type="ECO:0008006" key="3">
    <source>
        <dbReference type="Google" id="ProtNLM"/>
    </source>
</evidence>
<dbReference type="SUPFAM" id="SSF52540">
    <property type="entry name" value="P-loop containing nucleoside triphosphate hydrolases"/>
    <property type="match status" value="1"/>
</dbReference>
<comment type="caution">
    <text evidence="1">The sequence shown here is derived from an EMBL/GenBank/DDBJ whole genome shotgun (WGS) entry which is preliminary data.</text>
</comment>
<dbReference type="Gene3D" id="3.40.50.300">
    <property type="entry name" value="P-loop containing nucleotide triphosphate hydrolases"/>
    <property type="match status" value="1"/>
</dbReference>
<accession>A0A9D1Q1J8</accession>
<proteinExistence type="predicted"/>
<organism evidence="1 2">
    <name type="scientific">Candidatus Protoclostridium stercorigallinarum</name>
    <dbReference type="NCBI Taxonomy" id="2838741"/>
    <lineage>
        <taxon>Bacteria</taxon>
        <taxon>Bacillati</taxon>
        <taxon>Bacillota</taxon>
        <taxon>Clostridia</taxon>
        <taxon>Candidatus Protoclostridium</taxon>
    </lineage>
</organism>
<reference evidence="1" key="2">
    <citation type="submission" date="2021-04" db="EMBL/GenBank/DDBJ databases">
        <authorList>
            <person name="Gilroy R."/>
        </authorList>
    </citation>
    <scope>NUCLEOTIDE SEQUENCE</scope>
    <source>
        <strain evidence="1">12435</strain>
    </source>
</reference>
<reference evidence="1" key="1">
    <citation type="journal article" date="2021" name="PeerJ">
        <title>Extensive microbial diversity within the chicken gut microbiome revealed by metagenomics and culture.</title>
        <authorList>
            <person name="Gilroy R."/>
            <person name="Ravi A."/>
            <person name="Getino M."/>
            <person name="Pursley I."/>
            <person name="Horton D.L."/>
            <person name="Alikhan N.F."/>
            <person name="Baker D."/>
            <person name="Gharbi K."/>
            <person name="Hall N."/>
            <person name="Watson M."/>
            <person name="Adriaenssens E.M."/>
            <person name="Foster-Nyarko E."/>
            <person name="Jarju S."/>
            <person name="Secka A."/>
            <person name="Antonio M."/>
            <person name="Oren A."/>
            <person name="Chaudhuri R.R."/>
            <person name="La Ragione R."/>
            <person name="Hildebrand F."/>
            <person name="Pallen M.J."/>
        </authorList>
    </citation>
    <scope>NUCLEOTIDE SEQUENCE</scope>
    <source>
        <strain evidence="1">12435</strain>
    </source>
</reference>